<comment type="caution">
    <text evidence="5">The sequence shown here is derived from an EMBL/GenBank/DDBJ whole genome shotgun (WGS) entry which is preliminary data.</text>
</comment>
<keyword evidence="3" id="KW-1133">Transmembrane helix</keyword>
<name>A0A5C7CI57_SERMA</name>
<dbReference type="AlphaFoldDB" id="A0A5C7CI57"/>
<evidence type="ECO:0000256" key="3">
    <source>
        <dbReference type="SAM" id="Phobius"/>
    </source>
</evidence>
<sequence>MKYIINLIITFDPDSRLLMLRNNDQLTIGLSKPGTRLLIELVKNNRNELTRETLIKHVWEDYGFSPSNATLSNHISELRKAFEALGVSKDILLTVPRVGFKMDAEIHPETKPPKEDGSVEMVAPAVTTSEPVKQQKVTPHPTHSGLRGTLQRMLKPGLALIFALLAIAAAIKLMTLHSNEEPMLIGVQDKCNFYALGNNKPSSEQSAHARKMLSDAKIDCAQINRDIYYIEARPANDKLKVHFMAVCTKSTNMSYQTCNNYKLVE</sequence>
<dbReference type="EMBL" id="VOUQ01000003">
    <property type="protein sequence ID" value="TXE35204.1"/>
    <property type="molecule type" value="Genomic_DNA"/>
</dbReference>
<feature type="DNA-binding region" description="OmpR/PhoB-type" evidence="2">
    <location>
        <begin position="1"/>
        <end position="104"/>
    </location>
</feature>
<evidence type="ECO:0000313" key="6">
    <source>
        <dbReference type="Proteomes" id="UP000321126"/>
    </source>
</evidence>
<evidence type="ECO:0000259" key="4">
    <source>
        <dbReference type="PROSITE" id="PS51755"/>
    </source>
</evidence>
<protein>
    <recommendedName>
        <fullName evidence="4">OmpR/PhoB-type domain-containing protein</fullName>
    </recommendedName>
</protein>
<dbReference type="Proteomes" id="UP000321126">
    <property type="component" value="Unassembled WGS sequence"/>
</dbReference>
<keyword evidence="3" id="KW-0812">Transmembrane</keyword>
<dbReference type="CDD" id="cd00383">
    <property type="entry name" value="trans_reg_C"/>
    <property type="match status" value="1"/>
</dbReference>
<dbReference type="GO" id="GO:0000160">
    <property type="term" value="P:phosphorelay signal transduction system"/>
    <property type="evidence" value="ECO:0007669"/>
    <property type="project" value="InterPro"/>
</dbReference>
<keyword evidence="3" id="KW-0472">Membrane</keyword>
<dbReference type="InterPro" id="IPR036388">
    <property type="entry name" value="WH-like_DNA-bd_sf"/>
</dbReference>
<organism evidence="5 6">
    <name type="scientific">Serratia marcescens</name>
    <dbReference type="NCBI Taxonomy" id="615"/>
    <lineage>
        <taxon>Bacteria</taxon>
        <taxon>Pseudomonadati</taxon>
        <taxon>Pseudomonadota</taxon>
        <taxon>Gammaproteobacteria</taxon>
        <taxon>Enterobacterales</taxon>
        <taxon>Yersiniaceae</taxon>
        <taxon>Serratia</taxon>
    </lineage>
</organism>
<dbReference type="GO" id="GO:0006355">
    <property type="term" value="P:regulation of DNA-templated transcription"/>
    <property type="evidence" value="ECO:0007669"/>
    <property type="project" value="InterPro"/>
</dbReference>
<evidence type="ECO:0000256" key="1">
    <source>
        <dbReference type="ARBA" id="ARBA00023125"/>
    </source>
</evidence>
<accession>A0A5C7CI57</accession>
<dbReference type="InterPro" id="IPR016032">
    <property type="entry name" value="Sig_transdc_resp-reg_C-effctor"/>
</dbReference>
<evidence type="ECO:0000256" key="2">
    <source>
        <dbReference type="PROSITE-ProRule" id="PRU01091"/>
    </source>
</evidence>
<dbReference type="Pfam" id="PF00486">
    <property type="entry name" value="Trans_reg_C"/>
    <property type="match status" value="1"/>
</dbReference>
<dbReference type="PROSITE" id="PS51755">
    <property type="entry name" value="OMPR_PHOB"/>
    <property type="match status" value="1"/>
</dbReference>
<feature type="domain" description="OmpR/PhoB-type" evidence="4">
    <location>
        <begin position="1"/>
        <end position="104"/>
    </location>
</feature>
<dbReference type="SUPFAM" id="SSF46894">
    <property type="entry name" value="C-terminal effector domain of the bipartite response regulators"/>
    <property type="match status" value="1"/>
</dbReference>
<proteinExistence type="predicted"/>
<reference evidence="5 6" key="1">
    <citation type="submission" date="2019-07" db="EMBL/GenBank/DDBJ databases">
        <title>Serratia strains were isolated from fresh produce.</title>
        <authorList>
            <person name="Cho G.-S."/>
            <person name="Stein M."/>
            <person name="Lee W."/>
            <person name="Suh S.H."/>
            <person name="Franz C.M.A.P."/>
        </authorList>
    </citation>
    <scope>NUCLEOTIDE SEQUENCE [LARGE SCALE GENOMIC DNA]</scope>
    <source>
        <strain evidence="5 6">S16</strain>
    </source>
</reference>
<dbReference type="RefSeq" id="WP_147881535.1">
    <property type="nucleotide sequence ID" value="NZ_VOUQ01000003.1"/>
</dbReference>
<feature type="transmembrane region" description="Helical" evidence="3">
    <location>
        <begin position="157"/>
        <end position="175"/>
    </location>
</feature>
<dbReference type="GO" id="GO:0003677">
    <property type="term" value="F:DNA binding"/>
    <property type="evidence" value="ECO:0007669"/>
    <property type="project" value="UniProtKB-UniRule"/>
</dbReference>
<keyword evidence="1 2" id="KW-0238">DNA-binding</keyword>
<dbReference type="SMART" id="SM00862">
    <property type="entry name" value="Trans_reg_C"/>
    <property type="match status" value="1"/>
</dbReference>
<gene>
    <name evidence="5" type="ORF">FOT62_09025</name>
</gene>
<dbReference type="Gene3D" id="1.10.10.10">
    <property type="entry name" value="Winged helix-like DNA-binding domain superfamily/Winged helix DNA-binding domain"/>
    <property type="match status" value="1"/>
</dbReference>
<evidence type="ECO:0000313" key="5">
    <source>
        <dbReference type="EMBL" id="TXE35204.1"/>
    </source>
</evidence>
<dbReference type="InterPro" id="IPR001867">
    <property type="entry name" value="OmpR/PhoB-type_DNA-bd"/>
</dbReference>